<protein>
    <submittedName>
        <fullName evidence="1">Interferon-induced helicase C domain-containing protein 1</fullName>
    </submittedName>
</protein>
<dbReference type="OrthoDB" id="6718656at2759"/>
<evidence type="ECO:0000313" key="1">
    <source>
        <dbReference type="EMBL" id="TFK14715.1"/>
    </source>
</evidence>
<keyword evidence="2" id="KW-1185">Reference proteome</keyword>
<reference evidence="1 2" key="1">
    <citation type="submission" date="2019-04" db="EMBL/GenBank/DDBJ databases">
        <title>Draft genome of the big-headed turtle Platysternon megacephalum.</title>
        <authorList>
            <person name="Gong S."/>
        </authorList>
    </citation>
    <scope>NUCLEOTIDE SEQUENCE [LARGE SCALE GENOMIC DNA]</scope>
    <source>
        <strain evidence="1">DO16091913</strain>
        <tissue evidence="1">Muscle</tissue>
    </source>
</reference>
<dbReference type="Proteomes" id="UP000297703">
    <property type="component" value="Unassembled WGS sequence"/>
</dbReference>
<comment type="caution">
    <text evidence="1">The sequence shown here is derived from an EMBL/GenBank/DDBJ whole genome shotgun (WGS) entry which is preliminary data.</text>
</comment>
<gene>
    <name evidence="1" type="ORF">DR999_PMT01736</name>
</gene>
<dbReference type="GO" id="GO:0004386">
    <property type="term" value="F:helicase activity"/>
    <property type="evidence" value="ECO:0007669"/>
    <property type="project" value="UniProtKB-KW"/>
</dbReference>
<keyword evidence="1" id="KW-0378">Hydrolase</keyword>
<accession>A0A4D9EZE5</accession>
<dbReference type="STRING" id="55544.A0A4D9EZE5"/>
<name>A0A4D9EZE5_9SAUR</name>
<evidence type="ECO:0000313" key="2">
    <source>
        <dbReference type="Proteomes" id="UP000297703"/>
    </source>
</evidence>
<organism evidence="1 2">
    <name type="scientific">Platysternon megacephalum</name>
    <name type="common">big-headed turtle</name>
    <dbReference type="NCBI Taxonomy" id="55544"/>
    <lineage>
        <taxon>Eukaryota</taxon>
        <taxon>Metazoa</taxon>
        <taxon>Chordata</taxon>
        <taxon>Craniata</taxon>
        <taxon>Vertebrata</taxon>
        <taxon>Euteleostomi</taxon>
        <taxon>Archelosauria</taxon>
        <taxon>Testudinata</taxon>
        <taxon>Testudines</taxon>
        <taxon>Cryptodira</taxon>
        <taxon>Durocryptodira</taxon>
        <taxon>Testudinoidea</taxon>
        <taxon>Platysternidae</taxon>
        <taxon>Platysternon</taxon>
    </lineage>
</organism>
<sequence>MSSPGWVACAVLQKKLEINMAGVELWDAAAGGKSSWTSLTWGSACLEGLHPIVLPSISPQLCKLMNKDLAKQPRWNMIFPILEEMQEK</sequence>
<keyword evidence="1" id="KW-0547">Nucleotide-binding</keyword>
<dbReference type="AlphaFoldDB" id="A0A4D9EZE5"/>
<keyword evidence="1" id="KW-0067">ATP-binding</keyword>
<reference evidence="1 2" key="2">
    <citation type="submission" date="2019-04" db="EMBL/GenBank/DDBJ databases">
        <title>The genome sequence of big-headed turtle.</title>
        <authorList>
            <person name="Gong S."/>
        </authorList>
    </citation>
    <scope>NUCLEOTIDE SEQUENCE [LARGE SCALE GENOMIC DNA]</scope>
    <source>
        <strain evidence="1">DO16091913</strain>
        <tissue evidence="1">Muscle</tissue>
    </source>
</reference>
<keyword evidence="1" id="KW-0347">Helicase</keyword>
<dbReference type="EMBL" id="QXTE01000008">
    <property type="protein sequence ID" value="TFK14715.1"/>
    <property type="molecule type" value="Genomic_DNA"/>
</dbReference>
<proteinExistence type="predicted"/>